<evidence type="ECO:0008006" key="4">
    <source>
        <dbReference type="Google" id="ProtNLM"/>
    </source>
</evidence>
<evidence type="ECO:0000313" key="3">
    <source>
        <dbReference type="Proteomes" id="UP001139516"/>
    </source>
</evidence>
<evidence type="ECO:0000313" key="2">
    <source>
        <dbReference type="EMBL" id="MCK8785818.1"/>
    </source>
</evidence>
<name>A0A9X2BUN7_9PROT</name>
<protein>
    <recommendedName>
        <fullName evidence="4">Tripartite tricarboxylate transporter TctB family protein</fullName>
    </recommendedName>
</protein>
<proteinExistence type="predicted"/>
<gene>
    <name evidence="2" type="ORF">M0638_15670</name>
</gene>
<feature type="transmembrane region" description="Helical" evidence="1">
    <location>
        <begin position="143"/>
        <end position="176"/>
    </location>
</feature>
<dbReference type="EMBL" id="JALPRX010000068">
    <property type="protein sequence ID" value="MCK8785818.1"/>
    <property type="molecule type" value="Genomic_DNA"/>
</dbReference>
<keyword evidence="1" id="KW-0812">Transmembrane</keyword>
<comment type="caution">
    <text evidence="2">The sequence shown here is derived from an EMBL/GenBank/DDBJ whole genome shotgun (WGS) entry which is preliminary data.</text>
</comment>
<dbReference type="Proteomes" id="UP001139516">
    <property type="component" value="Unassembled WGS sequence"/>
</dbReference>
<feature type="transmembrane region" description="Helical" evidence="1">
    <location>
        <begin position="182"/>
        <end position="201"/>
    </location>
</feature>
<keyword evidence="1" id="KW-0472">Membrane</keyword>
<sequence length="214" mass="22631">MKLNAKDLASGLFLVLLAAVGLWLNQDHALGSARRMGPGYMPMLVFWIQIALGAVVLVASFFNGPDPLERWTGLDAASLAGGVIAFSVVYWFVLPMLTGAPPAGTTEVEAGSQSFLGSGYNGLGIALLVGFLVLAISGGWRPTAFICASLCAFALLLERGGLILATIGTVGVAAFADRSQRVLGVLGCIAVLCLMCWWIFIDQLDIRVPVWPQF</sequence>
<feature type="transmembrane region" description="Helical" evidence="1">
    <location>
        <begin position="74"/>
        <end position="94"/>
    </location>
</feature>
<feature type="transmembrane region" description="Helical" evidence="1">
    <location>
        <begin position="39"/>
        <end position="62"/>
    </location>
</feature>
<feature type="transmembrane region" description="Helical" evidence="1">
    <location>
        <begin position="114"/>
        <end position="136"/>
    </location>
</feature>
<evidence type="ECO:0000256" key="1">
    <source>
        <dbReference type="SAM" id="Phobius"/>
    </source>
</evidence>
<reference evidence="2" key="1">
    <citation type="submission" date="2022-04" db="EMBL/GenBank/DDBJ databases">
        <title>Roseomonas acroporae sp. nov., isolated from coral Acropora digitifera.</title>
        <authorList>
            <person name="Sun H."/>
        </authorList>
    </citation>
    <scope>NUCLEOTIDE SEQUENCE</scope>
    <source>
        <strain evidence="2">NAR14</strain>
    </source>
</reference>
<organism evidence="2 3">
    <name type="scientific">Roseomonas acroporae</name>
    <dbReference type="NCBI Taxonomy" id="2937791"/>
    <lineage>
        <taxon>Bacteria</taxon>
        <taxon>Pseudomonadati</taxon>
        <taxon>Pseudomonadota</taxon>
        <taxon>Alphaproteobacteria</taxon>
        <taxon>Acetobacterales</taxon>
        <taxon>Roseomonadaceae</taxon>
        <taxon>Roseomonas</taxon>
    </lineage>
</organism>
<dbReference type="RefSeq" id="WP_248667935.1">
    <property type="nucleotide sequence ID" value="NZ_JALPRX010000068.1"/>
</dbReference>
<dbReference type="AlphaFoldDB" id="A0A9X2BUN7"/>
<keyword evidence="3" id="KW-1185">Reference proteome</keyword>
<accession>A0A9X2BUN7</accession>
<keyword evidence="1" id="KW-1133">Transmembrane helix</keyword>